<dbReference type="InterPro" id="IPR019587">
    <property type="entry name" value="Polyketide_cyclase/dehydratase"/>
</dbReference>
<evidence type="ECO:0000313" key="1">
    <source>
        <dbReference type="EMBL" id="MDN4613827.1"/>
    </source>
</evidence>
<accession>A0ABT8K9J2</accession>
<keyword evidence="2" id="KW-1185">Reference proteome</keyword>
<gene>
    <name evidence="1" type="ORF">P5G50_05115</name>
</gene>
<evidence type="ECO:0000313" key="2">
    <source>
        <dbReference type="Proteomes" id="UP001174208"/>
    </source>
</evidence>
<dbReference type="SUPFAM" id="SSF55961">
    <property type="entry name" value="Bet v1-like"/>
    <property type="match status" value="1"/>
</dbReference>
<dbReference type="Gene3D" id="3.30.530.20">
    <property type="match status" value="1"/>
</dbReference>
<dbReference type="RefSeq" id="WP_301210241.1">
    <property type="nucleotide sequence ID" value="NZ_JAROCF010000001.1"/>
</dbReference>
<dbReference type="InterPro" id="IPR023393">
    <property type="entry name" value="START-like_dom_sf"/>
</dbReference>
<comment type="caution">
    <text evidence="1">The sequence shown here is derived from an EMBL/GenBank/DDBJ whole genome shotgun (WGS) entry which is preliminary data.</text>
</comment>
<organism evidence="1 2">
    <name type="scientific">Leifsonia williamsii</name>
    <dbReference type="NCBI Taxonomy" id="3035919"/>
    <lineage>
        <taxon>Bacteria</taxon>
        <taxon>Bacillati</taxon>
        <taxon>Actinomycetota</taxon>
        <taxon>Actinomycetes</taxon>
        <taxon>Micrococcales</taxon>
        <taxon>Microbacteriaceae</taxon>
        <taxon>Leifsonia</taxon>
    </lineage>
</organism>
<proteinExistence type="predicted"/>
<protein>
    <submittedName>
        <fullName evidence="1">SRPBCC family protein</fullName>
    </submittedName>
</protein>
<reference evidence="1" key="1">
    <citation type="submission" date="2023-06" db="EMBL/GenBank/DDBJ databases">
        <title>MT1 and MT2 Draft Genomes of Novel Species.</title>
        <authorList>
            <person name="Venkateswaran K."/>
        </authorList>
    </citation>
    <scope>NUCLEOTIDE SEQUENCE</scope>
    <source>
        <strain evidence="1">F6_8S_P_1B</strain>
    </source>
</reference>
<sequence length="151" mass="16910">MTLSAWIGHPPARVFPPLADPARWPAFAPAVEARSRVGDGPPTVGSRWAATDRILGPFRAHFEDVLEEVEPDRRVVWHSTAPWNSRVEYVCTPERSGTRVDASYAGDISGWLRVVGVLPRFAWVLILRRDFRGLERMLDAEDRARVPAAAE</sequence>
<name>A0ABT8K9J2_9MICO</name>
<dbReference type="EMBL" id="JAROCF010000001">
    <property type="protein sequence ID" value="MDN4613827.1"/>
    <property type="molecule type" value="Genomic_DNA"/>
</dbReference>
<dbReference type="Pfam" id="PF10604">
    <property type="entry name" value="Polyketide_cyc2"/>
    <property type="match status" value="1"/>
</dbReference>
<dbReference type="Proteomes" id="UP001174208">
    <property type="component" value="Unassembled WGS sequence"/>
</dbReference>